<feature type="chain" id="PRO_5045083468" evidence="1">
    <location>
        <begin position="17"/>
        <end position="358"/>
    </location>
</feature>
<dbReference type="Proteomes" id="UP001470230">
    <property type="component" value="Unassembled WGS sequence"/>
</dbReference>
<dbReference type="EMBL" id="JAPFFF010000002">
    <property type="protein sequence ID" value="KAK8896344.1"/>
    <property type="molecule type" value="Genomic_DNA"/>
</dbReference>
<gene>
    <name evidence="2" type="ORF">M9Y10_014242</name>
</gene>
<sequence>MFFFLFFECFVIWCQYRAPLIDQQRREAFTKWVDSALVAEGGESCHFMNAMLGACFEKMFPDSWSPWLCGIAEWCLEGSLPGFITDMKFTAMSYGYKPPKYLQVISDQAKAFEDTPNSVTMTWYCVFHNNMRFACQFKMFGIPIHVVMDDWVFYMPVQTVIESPEENKFLNTPIITAVTFSFTEDLIVLNNNMYFNGFNFAKLPLVHYAFARFFEKMMASMMSDGNCLVWDWILNTYTYRHKTRKYTKLSEDLFKDIATLDKDKTPPDYNRFSLPLELVKSFDEKRKTDWDRAYKTKVPPNETLIMMNPPYQEENEPVFKFNPEINSRSESQTQTTPSMIENEMNIHNMQQQNQHHPQ</sequence>
<evidence type="ECO:0000313" key="2">
    <source>
        <dbReference type="EMBL" id="KAK8896344.1"/>
    </source>
</evidence>
<comment type="caution">
    <text evidence="2">The sequence shown here is derived from an EMBL/GenBank/DDBJ whole genome shotgun (WGS) entry which is preliminary data.</text>
</comment>
<reference evidence="2 3" key="1">
    <citation type="submission" date="2024-04" db="EMBL/GenBank/DDBJ databases">
        <title>Tritrichomonas musculus Genome.</title>
        <authorList>
            <person name="Alves-Ferreira E."/>
            <person name="Grigg M."/>
            <person name="Lorenzi H."/>
            <person name="Galac M."/>
        </authorList>
    </citation>
    <scope>NUCLEOTIDE SEQUENCE [LARGE SCALE GENOMIC DNA]</scope>
    <source>
        <strain evidence="2 3">EAF2021</strain>
    </source>
</reference>
<accession>A0ABR2KZ19</accession>
<feature type="signal peptide" evidence="1">
    <location>
        <begin position="1"/>
        <end position="16"/>
    </location>
</feature>
<proteinExistence type="predicted"/>
<protein>
    <submittedName>
        <fullName evidence="2">Uncharacterized protein</fullName>
    </submittedName>
</protein>
<keyword evidence="3" id="KW-1185">Reference proteome</keyword>
<name>A0ABR2KZ19_9EUKA</name>
<keyword evidence="1" id="KW-0732">Signal</keyword>
<evidence type="ECO:0000256" key="1">
    <source>
        <dbReference type="SAM" id="SignalP"/>
    </source>
</evidence>
<evidence type="ECO:0000313" key="3">
    <source>
        <dbReference type="Proteomes" id="UP001470230"/>
    </source>
</evidence>
<organism evidence="2 3">
    <name type="scientific">Tritrichomonas musculus</name>
    <dbReference type="NCBI Taxonomy" id="1915356"/>
    <lineage>
        <taxon>Eukaryota</taxon>
        <taxon>Metamonada</taxon>
        <taxon>Parabasalia</taxon>
        <taxon>Tritrichomonadida</taxon>
        <taxon>Tritrichomonadidae</taxon>
        <taxon>Tritrichomonas</taxon>
    </lineage>
</organism>